<comment type="subcellular location">
    <subcellularLocation>
        <location evidence="1">Membrane</location>
        <topology evidence="1">Multi-pass membrane protein</topology>
    </subcellularLocation>
</comment>
<protein>
    <submittedName>
        <fullName evidence="8">Permease of the drug/metabolite transporter (DMT) superfamily</fullName>
    </submittedName>
</protein>
<dbReference type="InterPro" id="IPR037185">
    <property type="entry name" value="EmrE-like"/>
</dbReference>
<keyword evidence="5 6" id="KW-0472">Membrane</keyword>
<dbReference type="GO" id="GO:0016020">
    <property type="term" value="C:membrane"/>
    <property type="evidence" value="ECO:0007669"/>
    <property type="project" value="UniProtKB-SubCell"/>
</dbReference>
<dbReference type="HOGENOM" id="CLU_033863_14_0_6"/>
<proteinExistence type="inferred from homology"/>
<dbReference type="KEGG" id="hch:HCH_05575"/>
<evidence type="ECO:0000256" key="1">
    <source>
        <dbReference type="ARBA" id="ARBA00004141"/>
    </source>
</evidence>
<feature type="transmembrane region" description="Helical" evidence="6">
    <location>
        <begin position="153"/>
        <end position="171"/>
    </location>
</feature>
<feature type="transmembrane region" description="Helical" evidence="6">
    <location>
        <begin position="215"/>
        <end position="234"/>
    </location>
</feature>
<dbReference type="OrthoDB" id="6101414at2"/>
<feature type="domain" description="EamA" evidence="7">
    <location>
        <begin position="153"/>
        <end position="287"/>
    </location>
</feature>
<dbReference type="InterPro" id="IPR000620">
    <property type="entry name" value="EamA_dom"/>
</dbReference>
<dbReference type="PANTHER" id="PTHR32322">
    <property type="entry name" value="INNER MEMBRANE TRANSPORTER"/>
    <property type="match status" value="1"/>
</dbReference>
<sequence length="305" mass="32931">MHALTKDTLTLLLWVALMASSFVVSADLPQYASPIAGTELRFILATLLLAPLALSRYSLFKDLGLLIRYGLISLFLVLFFIGLFEALKTTTALNTSVIYTLVPLMSVVISRLFLGARVNGAMLCGFVIGAGGALWVLLATHGDSAHTLAWNDGDALFLLACASLALHVTLVKKWGSNTPPIQGAFYIMLMGAILMAPVMIVAGDIEQVAWGEFDFWRVLLYLTLFATIATFYLQQHLVQKVGPNRLLAFSYLIPTFVATGQGFMQGPGLWYSLPGVALTLLALLLISGAWSPAPRKTHVGDAPAN</sequence>
<feature type="transmembrane region" description="Helical" evidence="6">
    <location>
        <begin position="270"/>
        <end position="290"/>
    </location>
</feature>
<evidence type="ECO:0000259" key="7">
    <source>
        <dbReference type="Pfam" id="PF00892"/>
    </source>
</evidence>
<feature type="transmembrane region" description="Helical" evidence="6">
    <location>
        <begin position="96"/>
        <end position="114"/>
    </location>
</feature>
<keyword evidence="3 6" id="KW-0812">Transmembrane</keyword>
<evidence type="ECO:0000256" key="5">
    <source>
        <dbReference type="ARBA" id="ARBA00023136"/>
    </source>
</evidence>
<gene>
    <name evidence="8" type="ordered locus">HCH_05575</name>
</gene>
<evidence type="ECO:0000256" key="6">
    <source>
        <dbReference type="SAM" id="Phobius"/>
    </source>
</evidence>
<dbReference type="Proteomes" id="UP000000238">
    <property type="component" value="Chromosome"/>
</dbReference>
<dbReference type="eggNOG" id="COG0697">
    <property type="taxonomic scope" value="Bacteria"/>
</dbReference>
<dbReference type="EMBL" id="CP000155">
    <property type="protein sequence ID" value="ABC32235.1"/>
    <property type="molecule type" value="Genomic_DNA"/>
</dbReference>
<dbReference type="Pfam" id="PF00892">
    <property type="entry name" value="EamA"/>
    <property type="match status" value="2"/>
</dbReference>
<dbReference type="InterPro" id="IPR050638">
    <property type="entry name" value="AA-Vitamin_Transporters"/>
</dbReference>
<comment type="similarity">
    <text evidence="2">Belongs to the EamA transporter family.</text>
</comment>
<evidence type="ECO:0000313" key="8">
    <source>
        <dbReference type="EMBL" id="ABC32235.1"/>
    </source>
</evidence>
<feature type="transmembrane region" description="Helical" evidence="6">
    <location>
        <begin position="246"/>
        <end position="264"/>
    </location>
</feature>
<dbReference type="SUPFAM" id="SSF103481">
    <property type="entry name" value="Multidrug resistance efflux transporter EmrE"/>
    <property type="match status" value="1"/>
</dbReference>
<dbReference type="PANTHER" id="PTHR32322:SF2">
    <property type="entry name" value="EAMA DOMAIN-CONTAINING PROTEIN"/>
    <property type="match status" value="1"/>
</dbReference>
<feature type="domain" description="EamA" evidence="7">
    <location>
        <begin position="9"/>
        <end position="137"/>
    </location>
</feature>
<dbReference type="AlphaFoldDB" id="Q2SAT9"/>
<keyword evidence="4 6" id="KW-1133">Transmembrane helix</keyword>
<accession>Q2SAT9</accession>
<evidence type="ECO:0000256" key="3">
    <source>
        <dbReference type="ARBA" id="ARBA00022692"/>
    </source>
</evidence>
<dbReference type="STRING" id="349521.HCH_05575"/>
<evidence type="ECO:0000313" key="9">
    <source>
        <dbReference type="Proteomes" id="UP000000238"/>
    </source>
</evidence>
<keyword evidence="9" id="KW-1185">Reference proteome</keyword>
<feature type="transmembrane region" description="Helical" evidence="6">
    <location>
        <begin position="66"/>
        <end position="84"/>
    </location>
</feature>
<evidence type="ECO:0000256" key="4">
    <source>
        <dbReference type="ARBA" id="ARBA00022989"/>
    </source>
</evidence>
<dbReference type="RefSeq" id="WP_011399298.1">
    <property type="nucleotide sequence ID" value="NC_007645.1"/>
</dbReference>
<feature type="transmembrane region" description="Helical" evidence="6">
    <location>
        <begin position="35"/>
        <end position="54"/>
    </location>
</feature>
<reference evidence="8 9" key="1">
    <citation type="journal article" date="2005" name="Nucleic Acids Res.">
        <title>Genomic blueprint of Hahella chejuensis, a marine microbe producing an algicidal agent.</title>
        <authorList>
            <person name="Jeong H."/>
            <person name="Yim J.H."/>
            <person name="Lee C."/>
            <person name="Choi S.-H."/>
            <person name="Park Y.K."/>
            <person name="Yoon S.H."/>
            <person name="Hur C.-G."/>
            <person name="Kang H.-Y."/>
            <person name="Kim D."/>
            <person name="Lee H.H."/>
            <person name="Park K.H."/>
            <person name="Park S.-H."/>
            <person name="Park H.-S."/>
            <person name="Lee H.K."/>
            <person name="Oh T.K."/>
            <person name="Kim J.F."/>
        </authorList>
    </citation>
    <scope>NUCLEOTIDE SEQUENCE [LARGE SCALE GENOMIC DNA]</scope>
    <source>
        <strain evidence="8 9">KCTC 2396</strain>
    </source>
</reference>
<feature type="transmembrane region" description="Helical" evidence="6">
    <location>
        <begin position="183"/>
        <end position="203"/>
    </location>
</feature>
<organism evidence="8 9">
    <name type="scientific">Hahella chejuensis (strain KCTC 2396)</name>
    <dbReference type="NCBI Taxonomy" id="349521"/>
    <lineage>
        <taxon>Bacteria</taxon>
        <taxon>Pseudomonadati</taxon>
        <taxon>Pseudomonadota</taxon>
        <taxon>Gammaproteobacteria</taxon>
        <taxon>Oceanospirillales</taxon>
        <taxon>Hahellaceae</taxon>
        <taxon>Hahella</taxon>
    </lineage>
</organism>
<name>Q2SAT9_HAHCH</name>
<evidence type="ECO:0000256" key="2">
    <source>
        <dbReference type="ARBA" id="ARBA00007362"/>
    </source>
</evidence>
<feature type="transmembrane region" description="Helical" evidence="6">
    <location>
        <begin position="121"/>
        <end position="141"/>
    </location>
</feature>